<gene>
    <name evidence="3" type="ordered locus">KVU_PA0154</name>
</gene>
<keyword evidence="3" id="KW-0614">Plasmid</keyword>
<evidence type="ECO:0000313" key="4">
    <source>
        <dbReference type="Proteomes" id="UP000000692"/>
    </source>
</evidence>
<dbReference type="Proteomes" id="UP000000692">
    <property type="component" value="Plasmid 1"/>
</dbReference>
<feature type="signal peptide" evidence="1">
    <location>
        <begin position="1"/>
        <end position="16"/>
    </location>
</feature>
<proteinExistence type="predicted"/>
<dbReference type="Pfam" id="PF01298">
    <property type="entry name" value="TbpB_B_D"/>
    <property type="match status" value="1"/>
</dbReference>
<evidence type="ECO:0000256" key="1">
    <source>
        <dbReference type="SAM" id="SignalP"/>
    </source>
</evidence>
<dbReference type="EMBL" id="CP002019">
    <property type="protein sequence ID" value="AEM42573.1"/>
    <property type="molecule type" value="Genomic_DNA"/>
</dbReference>
<feature type="chain" id="PRO_5003391953" description="Transferrin-binding protein B C-lobe/N-lobe beta-barrel domain-containing protein" evidence="1">
    <location>
        <begin position="17"/>
        <end position="277"/>
    </location>
</feature>
<dbReference type="RefSeq" id="WP_013368500.1">
    <property type="nucleotide sequence ID" value="NC_017386.1"/>
</dbReference>
<dbReference type="PROSITE" id="PS51257">
    <property type="entry name" value="PROKAR_LIPOPROTEIN"/>
    <property type="match status" value="1"/>
</dbReference>
<dbReference type="Gene3D" id="2.40.160.90">
    <property type="match status" value="1"/>
</dbReference>
<evidence type="ECO:0000259" key="2">
    <source>
        <dbReference type="Pfam" id="PF01298"/>
    </source>
</evidence>
<reference evidence="3 4" key="1">
    <citation type="journal article" date="2011" name="J. Bacteriol.">
        <title>Complete genome sequence of the industrial strain Ketogulonicigenium vulgare WSH-001.</title>
        <authorList>
            <person name="Liu L."/>
            <person name="Li Y."/>
            <person name="Zhang J."/>
            <person name="Zhou Z."/>
            <person name="Liu J."/>
            <person name="Li X."/>
            <person name="Zhou J."/>
            <person name="Du G."/>
            <person name="Wang L."/>
            <person name="Chen J."/>
        </authorList>
    </citation>
    <scope>NUCLEOTIDE SEQUENCE [LARGE SCALE GENOMIC DNA]</scope>
    <source>
        <strain evidence="3 4">WSH-001</strain>
        <plasmid evidence="4">pKVU_100</plasmid>
    </source>
</reference>
<geneLocation type="plasmid" evidence="4">
    <name>pKVU_100</name>
</geneLocation>
<organism evidence="3 4">
    <name type="scientific">Ketogulonicigenium vulgare (strain WSH-001)</name>
    <dbReference type="NCBI Taxonomy" id="759362"/>
    <lineage>
        <taxon>Bacteria</taxon>
        <taxon>Pseudomonadati</taxon>
        <taxon>Pseudomonadota</taxon>
        <taxon>Alphaproteobacteria</taxon>
        <taxon>Rhodobacterales</taxon>
        <taxon>Roseobacteraceae</taxon>
        <taxon>Ketogulonicigenium</taxon>
    </lineage>
</organism>
<dbReference type="AlphaFoldDB" id="F9YB21"/>
<dbReference type="OrthoDB" id="7508067at2"/>
<evidence type="ECO:0000313" key="3">
    <source>
        <dbReference type="EMBL" id="AEM42573.1"/>
    </source>
</evidence>
<dbReference type="SUPFAM" id="SSF56925">
    <property type="entry name" value="OMPA-like"/>
    <property type="match status" value="1"/>
</dbReference>
<keyword evidence="4" id="KW-1185">Reference proteome</keyword>
<dbReference type="InterPro" id="IPR011250">
    <property type="entry name" value="OMP/PagP_B-barrel"/>
</dbReference>
<keyword evidence="1" id="KW-0732">Signal</keyword>
<dbReference type="InterPro" id="IPR001677">
    <property type="entry name" value="TbpB_B_D"/>
</dbReference>
<feature type="domain" description="Transferrin-binding protein B C-lobe/N-lobe beta-barrel" evidence="2">
    <location>
        <begin position="141"/>
        <end position="277"/>
    </location>
</feature>
<sequence>MFGMRSLMLVSLLALAACSGGDSGAESHRRDFGFNSNQSANLNRATVAPTTQGSVATTSNGASYNPAAGTMVTGSGQGAGPNEYSGTYIEGQWGTDRNGNRLLVTNPGNTQFVRQIEVVGTNILGVSQWHRGVIGFVTPEMPRSGNFTYRGVTNGVALAVNQSGTGLTTTDYEGDVRVTANMATGRGNFAVSNVQAADGVGAAPFNALSSQFQINGRQLRSVNNGNATLDVAGAPTDRTVFSDVNGLFFGPNAIEVGAGYQIQSEDIRINGAFVARR</sequence>
<accession>F9YB21</accession>
<protein>
    <recommendedName>
        <fullName evidence="2">Transferrin-binding protein B C-lobe/N-lobe beta-barrel domain-containing protein</fullName>
    </recommendedName>
</protein>
<dbReference type="HOGENOM" id="CLU_1003916_0_0_5"/>
<name>F9YB21_KETVW</name>
<dbReference type="KEGG" id="kvl:KVU_PA0154"/>